<organism evidence="2 3">
    <name type="scientific">Ceratodon purpureus</name>
    <name type="common">Fire moss</name>
    <name type="synonym">Dicranum purpureum</name>
    <dbReference type="NCBI Taxonomy" id="3225"/>
    <lineage>
        <taxon>Eukaryota</taxon>
        <taxon>Viridiplantae</taxon>
        <taxon>Streptophyta</taxon>
        <taxon>Embryophyta</taxon>
        <taxon>Bryophyta</taxon>
        <taxon>Bryophytina</taxon>
        <taxon>Bryopsida</taxon>
        <taxon>Dicranidae</taxon>
        <taxon>Pseudoditrichales</taxon>
        <taxon>Ditrichaceae</taxon>
        <taxon>Ceratodon</taxon>
    </lineage>
</organism>
<keyword evidence="1" id="KW-1133">Transmembrane helix</keyword>
<feature type="transmembrane region" description="Helical" evidence="1">
    <location>
        <begin position="69"/>
        <end position="87"/>
    </location>
</feature>
<dbReference type="EMBL" id="CM026428">
    <property type="protein sequence ID" value="KAG0567361.1"/>
    <property type="molecule type" value="Genomic_DNA"/>
</dbReference>
<sequence>MLCGIFLLLMVVLLQWGLGIFVFGGEGVVGRWFFMGLEWGSEVLFGDFVWLTVLLCCDMNTCSGIGLELGACGVGVEVQWLISLFPLLTENLGFMRFAIACYILLFTIGP</sequence>
<reference evidence="2" key="1">
    <citation type="submission" date="2020-06" db="EMBL/GenBank/DDBJ databases">
        <title>WGS assembly of Ceratodon purpureus strain R40.</title>
        <authorList>
            <person name="Carey S.B."/>
            <person name="Jenkins J."/>
            <person name="Shu S."/>
            <person name="Lovell J.T."/>
            <person name="Sreedasyam A."/>
            <person name="Maumus F."/>
            <person name="Tiley G.P."/>
            <person name="Fernandez-Pozo N."/>
            <person name="Barry K."/>
            <person name="Chen C."/>
            <person name="Wang M."/>
            <person name="Lipzen A."/>
            <person name="Daum C."/>
            <person name="Saski C.A."/>
            <person name="Payton A.C."/>
            <person name="Mcbreen J.C."/>
            <person name="Conrad R.E."/>
            <person name="Kollar L.M."/>
            <person name="Olsson S."/>
            <person name="Huttunen S."/>
            <person name="Landis J.B."/>
            <person name="Wickett N.J."/>
            <person name="Johnson M.G."/>
            <person name="Rensing S.A."/>
            <person name="Grimwood J."/>
            <person name="Schmutz J."/>
            <person name="Mcdaniel S.F."/>
        </authorList>
    </citation>
    <scope>NUCLEOTIDE SEQUENCE</scope>
    <source>
        <strain evidence="2">R40</strain>
    </source>
</reference>
<keyword evidence="3" id="KW-1185">Reference proteome</keyword>
<evidence type="ECO:0000313" key="2">
    <source>
        <dbReference type="EMBL" id="KAG0567361.1"/>
    </source>
</evidence>
<gene>
    <name evidence="2" type="ORF">KC19_7G129400</name>
</gene>
<feature type="transmembrane region" description="Helical" evidence="1">
    <location>
        <begin position="93"/>
        <end position="109"/>
    </location>
</feature>
<feature type="transmembrane region" description="Helical" evidence="1">
    <location>
        <begin position="43"/>
        <end position="62"/>
    </location>
</feature>
<proteinExistence type="predicted"/>
<dbReference type="AlphaFoldDB" id="A0A8T0H5V4"/>
<keyword evidence="1" id="KW-0472">Membrane</keyword>
<evidence type="ECO:0000313" key="3">
    <source>
        <dbReference type="Proteomes" id="UP000822688"/>
    </source>
</evidence>
<protein>
    <submittedName>
        <fullName evidence="2">Uncharacterized protein</fullName>
    </submittedName>
</protein>
<accession>A0A8T0H5V4</accession>
<name>A0A8T0H5V4_CERPU</name>
<keyword evidence="1" id="KW-0812">Transmembrane</keyword>
<evidence type="ECO:0000256" key="1">
    <source>
        <dbReference type="SAM" id="Phobius"/>
    </source>
</evidence>
<dbReference type="Proteomes" id="UP000822688">
    <property type="component" value="Chromosome 7"/>
</dbReference>
<comment type="caution">
    <text evidence="2">The sequence shown here is derived from an EMBL/GenBank/DDBJ whole genome shotgun (WGS) entry which is preliminary data.</text>
</comment>